<name>A0A075B5D9_ROZAC</name>
<feature type="region of interest" description="Disordered" evidence="1">
    <location>
        <begin position="482"/>
        <end position="509"/>
    </location>
</feature>
<feature type="region of interest" description="Disordered" evidence="1">
    <location>
        <begin position="703"/>
        <end position="760"/>
    </location>
</feature>
<feature type="compositionally biased region" description="Polar residues" evidence="1">
    <location>
        <begin position="560"/>
        <end position="569"/>
    </location>
</feature>
<feature type="compositionally biased region" description="Polar residues" evidence="1">
    <location>
        <begin position="491"/>
        <end position="509"/>
    </location>
</feature>
<feature type="compositionally biased region" description="Basic and acidic residues" evidence="1">
    <location>
        <begin position="746"/>
        <end position="760"/>
    </location>
</feature>
<keyword evidence="3" id="KW-1185">Reference proteome</keyword>
<evidence type="ECO:0000313" key="3">
    <source>
        <dbReference type="Proteomes" id="UP000030755"/>
    </source>
</evidence>
<evidence type="ECO:0000256" key="1">
    <source>
        <dbReference type="SAM" id="MobiDB-lite"/>
    </source>
</evidence>
<sequence length="968" mass="107625">MLIDLPCPSSVSNSPSISNLNRINNQSLPCQVDAPISASTLDISLTPSISKVNKNQRTSKSMSKRISKPKESKSSKSILSYFKKFTKSKEEEVEDLIEIVLDGNNSQEKLSFKETESISWNHSSRRSTNYDIIAVGSSSNVPDIHSPHDISLEGFSNVASSDSSSLAKRSLTMACNAFPNELKAPSVVPYLNVHPKDYRPDDSKPCCSTVPRVSDNAGSIPKYFVQNGLSNGSAEAKNSPEHVTTKVDSRVLKKPLEQISNFKTVSILCGTNVTFPPEDITPDMEISKGMSHNMINENEDKNKIGKPRDRGDEKYFIIPVSDPIHDETNLFSVATNNDQQQIILNDINLNLSSFKNASLNISRFDQFSTQDEDKMLSGTSLSTPPIYPFCPDGFNHPCIDHSTCAPEFCPSQKISENLKLQLSLQYSLGEFKIEPNLNHESSLRHQPDNIIVRMETTTTQSSGVPPFFKKSDQKSLIKQHISLPEKRENDQSSNMEKSTTPSSVNHLSKSRLNQNYTLPEMDHNCQLKSITSSIKIRENEVSNVGSKVSNCIYELGDGGNQDSSKTVDPSMNPSEMQSSVSSSQLTKSKSKYGNSLPLFTTEEGTSETMVPNLDIRRIKTLGNHISSKPHCSKSKMKFKWALPAVNKDLTAESTSAMDLLPNFLHSKSKSKLKNSFSLPKVTSNIEMVVDKGCKSENRISNMSQASQHLSAPRNSSKPMLNPINSLPESEKEFESGEGGGTPSSELRGDEGWEQYRREERPTIDKEIEKTFIEIEDRTNNLDDFIALSKRAKGNSDERRVHDEDKNRIDKTGMNEERKKDDCRLTRQCKDIEIENGKWEIRHIMEIDGNIDQRVQRKLVEEINERGNVPGGLEELTVSKFKEGGVTGKDNEKGGVNVEKIFGFIEAGKIKEIKEGGVMGENDKKGGAYEFKLKMFANETETEEGGVNGKVKAIKEGGVLGDWYNEGGV</sequence>
<feature type="compositionally biased region" description="Polar residues" evidence="1">
    <location>
        <begin position="52"/>
        <end position="61"/>
    </location>
</feature>
<feature type="compositionally biased region" description="Polar residues" evidence="1">
    <location>
        <begin position="703"/>
        <end position="727"/>
    </location>
</feature>
<accession>A0A075B5D9</accession>
<proteinExistence type="predicted"/>
<dbReference type="HOGENOM" id="CLU_306115_0_0_1"/>
<feature type="region of interest" description="Disordered" evidence="1">
    <location>
        <begin position="555"/>
        <end position="592"/>
    </location>
</feature>
<organism evidence="2 3">
    <name type="scientific">Rozella allomycis (strain CSF55)</name>
    <dbReference type="NCBI Taxonomy" id="988480"/>
    <lineage>
        <taxon>Eukaryota</taxon>
        <taxon>Fungi</taxon>
        <taxon>Fungi incertae sedis</taxon>
        <taxon>Cryptomycota</taxon>
        <taxon>Cryptomycota incertae sedis</taxon>
        <taxon>Rozella</taxon>
    </lineage>
</organism>
<dbReference type="AlphaFoldDB" id="A0A075B5D9"/>
<gene>
    <name evidence="2" type="ORF">O9G_005886</name>
</gene>
<feature type="compositionally biased region" description="Low complexity" evidence="1">
    <location>
        <begin position="570"/>
        <end position="587"/>
    </location>
</feature>
<dbReference type="EMBL" id="KE560373">
    <property type="protein sequence ID" value="EPZ37021.1"/>
    <property type="molecule type" value="Genomic_DNA"/>
</dbReference>
<evidence type="ECO:0000313" key="2">
    <source>
        <dbReference type="EMBL" id="EPZ37021.1"/>
    </source>
</evidence>
<feature type="region of interest" description="Disordered" evidence="1">
    <location>
        <begin position="52"/>
        <end position="71"/>
    </location>
</feature>
<reference evidence="2 3" key="1">
    <citation type="journal article" date="2013" name="Curr. Biol.">
        <title>Shared signatures of parasitism and phylogenomics unite Cryptomycota and microsporidia.</title>
        <authorList>
            <person name="James T.Y."/>
            <person name="Pelin A."/>
            <person name="Bonen L."/>
            <person name="Ahrendt S."/>
            <person name="Sain D."/>
            <person name="Corradi N."/>
            <person name="Stajich J.E."/>
        </authorList>
    </citation>
    <scope>NUCLEOTIDE SEQUENCE [LARGE SCALE GENOMIC DNA]</scope>
    <source>
        <strain evidence="2 3">CSF55</strain>
    </source>
</reference>
<dbReference type="Proteomes" id="UP000030755">
    <property type="component" value="Unassembled WGS sequence"/>
</dbReference>
<protein>
    <submittedName>
        <fullName evidence="2">Uncharacterized protein</fullName>
    </submittedName>
</protein>